<organism evidence="3 4">
    <name type="scientific">Catellicoccus marimammalium M35/04/3</name>
    <dbReference type="NCBI Taxonomy" id="1234409"/>
    <lineage>
        <taxon>Bacteria</taxon>
        <taxon>Bacillati</taxon>
        <taxon>Bacillota</taxon>
        <taxon>Bacilli</taxon>
        <taxon>Lactobacillales</taxon>
        <taxon>Enterococcaceae</taxon>
        <taxon>Catellicoccus</taxon>
    </lineage>
</organism>
<evidence type="ECO:0000259" key="1">
    <source>
        <dbReference type="Pfam" id="PF01368"/>
    </source>
</evidence>
<comment type="caution">
    <text evidence="3">The sequence shown here is derived from an EMBL/GenBank/DDBJ whole genome shotgun (WGS) entry which is preliminary data.</text>
</comment>
<dbReference type="Pfam" id="PF02272">
    <property type="entry name" value="DHHA1"/>
    <property type="match status" value="1"/>
</dbReference>
<dbReference type="GO" id="GO:0003676">
    <property type="term" value="F:nucleic acid binding"/>
    <property type="evidence" value="ECO:0007669"/>
    <property type="project" value="InterPro"/>
</dbReference>
<evidence type="ECO:0000259" key="2">
    <source>
        <dbReference type="Pfam" id="PF02272"/>
    </source>
</evidence>
<dbReference type="eggNOG" id="COG0618">
    <property type="taxonomic scope" value="Bacteria"/>
</dbReference>
<accession>K8Z764</accession>
<gene>
    <name evidence="3" type="ORF">C683_1144</name>
</gene>
<dbReference type="InterPro" id="IPR001667">
    <property type="entry name" value="DDH_dom"/>
</dbReference>
<sequence>MDFTNLWTEIKAAQTIIICRHIHPDPDALGSQGGLATLLSQAFPDKRVLCFGSMSKDLQYLNQMDRVKEEDFQDALLITTDTANLDRLDGKDFLPLAKKVLKIDHHPNEDHYADEEWVDTKASSTSEIIYDFYHQFKEELTLTPKVAYLLYAGIVGDTGRFLFNNTTSHTFEVVSELVKQPFDVAKLNRQFIEKERKVLKLEGYLLDHFTCTEEGVGYFYITNELIEQFGLEHEDTASCVGLMGNAKEVKVWVLFLEKKAHPGNYRCRLRSKELPIVEVAKAHEGGGHPLASGANAYSLEETEAIIEELKAVVKEK</sequence>
<dbReference type="EMBL" id="AMYT01000022">
    <property type="protein sequence ID" value="EKU26869.1"/>
    <property type="molecule type" value="Genomic_DNA"/>
</dbReference>
<dbReference type="InterPro" id="IPR003156">
    <property type="entry name" value="DHHA1_dom"/>
</dbReference>
<dbReference type="SUPFAM" id="SSF64182">
    <property type="entry name" value="DHH phosphoesterases"/>
    <property type="match status" value="1"/>
</dbReference>
<feature type="domain" description="DHHA1" evidence="2">
    <location>
        <begin position="225"/>
        <end position="315"/>
    </location>
</feature>
<dbReference type="Gene3D" id="3.90.1640.10">
    <property type="entry name" value="inorganic pyrophosphatase (n-terminal core)"/>
    <property type="match status" value="1"/>
</dbReference>
<keyword evidence="4" id="KW-1185">Reference proteome</keyword>
<protein>
    <submittedName>
        <fullName evidence="3">3'-to-5' oligoribonuclease A</fullName>
    </submittedName>
</protein>
<evidence type="ECO:0000313" key="4">
    <source>
        <dbReference type="Proteomes" id="UP000016057"/>
    </source>
</evidence>
<dbReference type="InterPro" id="IPR051319">
    <property type="entry name" value="Oligoribo/pAp-PDE_c-di-AMP_PDE"/>
</dbReference>
<dbReference type="PANTHER" id="PTHR47618:SF1">
    <property type="entry name" value="BIFUNCTIONAL OLIGORIBONUCLEASE AND PAP PHOSPHATASE NRNA"/>
    <property type="match status" value="1"/>
</dbReference>
<evidence type="ECO:0000313" key="3">
    <source>
        <dbReference type="EMBL" id="EKU26869.1"/>
    </source>
</evidence>
<dbReference type="Pfam" id="PF01368">
    <property type="entry name" value="DHH"/>
    <property type="match status" value="1"/>
</dbReference>
<dbReference type="PANTHER" id="PTHR47618">
    <property type="entry name" value="BIFUNCTIONAL OLIGORIBONUCLEASE AND PAP PHOSPHATASE NRNA"/>
    <property type="match status" value="1"/>
</dbReference>
<name>K8Z764_9ENTE</name>
<dbReference type="InterPro" id="IPR038763">
    <property type="entry name" value="DHH_sf"/>
</dbReference>
<feature type="domain" description="DDH" evidence="1">
    <location>
        <begin position="16"/>
        <end position="154"/>
    </location>
</feature>
<dbReference type="Gene3D" id="3.10.310.30">
    <property type="match status" value="1"/>
</dbReference>
<proteinExistence type="predicted"/>
<dbReference type="AlphaFoldDB" id="K8Z764"/>
<dbReference type="PATRIC" id="fig|1234409.3.peg.1096"/>
<dbReference type="STRING" id="1234409.C683_1144"/>
<dbReference type="OrthoDB" id="9803668at2"/>
<dbReference type="RefSeq" id="WP_009491945.1">
    <property type="nucleotide sequence ID" value="NZ_AMYT01000022.1"/>
</dbReference>
<dbReference type="Proteomes" id="UP000016057">
    <property type="component" value="Unassembled WGS sequence"/>
</dbReference>
<reference evidence="3 4" key="1">
    <citation type="journal article" date="2013" name="Genome Announc.">
        <title>Draft Genome Sequence of Catellicoccus marimammalium, a Novel Species Commonly Found in Gull Feces.</title>
        <authorList>
            <person name="Weigand M.R."/>
            <person name="Ryu H."/>
            <person name="Bozcek L."/>
            <person name="Konstantinidis K.T."/>
            <person name="Santo Domingo J.W."/>
        </authorList>
    </citation>
    <scope>NUCLEOTIDE SEQUENCE [LARGE SCALE GENOMIC DNA]</scope>
    <source>
        <strain evidence="3 4">M35/04/3</strain>
    </source>
</reference>